<dbReference type="EMBL" id="CP115541">
    <property type="protein sequence ID" value="WNH51332.1"/>
    <property type="molecule type" value="Genomic_DNA"/>
</dbReference>
<sequence>MTNSPDEIISQFIVDRGIEVDENFPATAITRTDALEFIELLALFGRCPVGIELWRRIPAGYDVDGLAGWYSSRRDGQSNREQARRYLSDGDFGDSDRFVLQYV</sequence>
<keyword evidence="2" id="KW-1185">Reference proteome</keyword>
<name>A0ABY9YKC5_9GAMM</name>
<evidence type="ECO:0000313" key="1">
    <source>
        <dbReference type="EMBL" id="WNH51332.1"/>
    </source>
</evidence>
<accession>A0ABY9YKC5</accession>
<proteinExistence type="predicted"/>
<organism evidence="1 2">
    <name type="scientific">Stenotrophomonas oahuensis</name>
    <dbReference type="NCBI Taxonomy" id="3003271"/>
    <lineage>
        <taxon>Bacteria</taxon>
        <taxon>Pseudomonadati</taxon>
        <taxon>Pseudomonadota</taxon>
        <taxon>Gammaproteobacteria</taxon>
        <taxon>Lysobacterales</taxon>
        <taxon>Lysobacteraceae</taxon>
        <taxon>Stenotrophomonas</taxon>
    </lineage>
</organism>
<gene>
    <name evidence="1" type="ORF">PDM29_13265</name>
</gene>
<dbReference type="Proteomes" id="UP001302072">
    <property type="component" value="Chromosome"/>
</dbReference>
<protein>
    <submittedName>
        <fullName evidence="1">Uncharacterized protein</fullName>
    </submittedName>
</protein>
<evidence type="ECO:0000313" key="2">
    <source>
        <dbReference type="Proteomes" id="UP001302072"/>
    </source>
</evidence>
<dbReference type="RefSeq" id="WP_311190580.1">
    <property type="nucleotide sequence ID" value="NZ_CP115541.1"/>
</dbReference>
<reference evidence="1 2" key="1">
    <citation type="submission" date="2022-12" db="EMBL/GenBank/DDBJ databases">
        <title>Two new species, Stenotrophomonas aracearum and Stenotrophomonas oahuensis, isolated from Anthurium (Araceae family) in Hawaii.</title>
        <authorList>
            <person name="Chunag S.C."/>
            <person name="Dobhal S."/>
            <person name="Alvarez A."/>
            <person name="Arif M."/>
        </authorList>
    </citation>
    <scope>NUCLEOTIDE SEQUENCE [LARGE SCALE GENOMIC DNA]</scope>
    <source>
        <strain evidence="1 2">A5586</strain>
    </source>
</reference>